<dbReference type="Pfam" id="PF00924">
    <property type="entry name" value="MS_channel_2nd"/>
    <property type="match status" value="1"/>
</dbReference>
<evidence type="ECO:0000256" key="3">
    <source>
        <dbReference type="SAM" id="SignalP"/>
    </source>
</evidence>
<protein>
    <recommendedName>
        <fullName evidence="4">Mechanosensitive ion channel MscS domain-containing protein</fullName>
    </recommendedName>
</protein>
<feature type="region of interest" description="Disordered" evidence="1">
    <location>
        <begin position="22"/>
        <end position="181"/>
    </location>
</feature>
<dbReference type="GO" id="GO:0016020">
    <property type="term" value="C:membrane"/>
    <property type="evidence" value="ECO:0007669"/>
    <property type="project" value="InterPro"/>
</dbReference>
<dbReference type="AlphaFoldDB" id="A0A2L0EX84"/>
<feature type="region of interest" description="Disordered" evidence="1">
    <location>
        <begin position="644"/>
        <end position="673"/>
    </location>
</feature>
<keyword evidence="3" id="KW-0732">Signal</keyword>
<feature type="transmembrane region" description="Helical" evidence="2">
    <location>
        <begin position="482"/>
        <end position="508"/>
    </location>
</feature>
<feature type="compositionally biased region" description="Gly residues" evidence="1">
    <location>
        <begin position="661"/>
        <end position="673"/>
    </location>
</feature>
<keyword evidence="2" id="KW-0812">Transmembrane</keyword>
<feature type="transmembrane region" description="Helical" evidence="2">
    <location>
        <begin position="405"/>
        <end position="425"/>
    </location>
</feature>
<feature type="transmembrane region" description="Helical" evidence="2">
    <location>
        <begin position="349"/>
        <end position="376"/>
    </location>
</feature>
<evidence type="ECO:0000259" key="4">
    <source>
        <dbReference type="Pfam" id="PF00924"/>
    </source>
</evidence>
<feature type="domain" description="Mechanosensitive ion channel MscS" evidence="4">
    <location>
        <begin position="496"/>
        <end position="549"/>
    </location>
</feature>
<dbReference type="PANTHER" id="PTHR30221:SF18">
    <property type="entry name" value="SLL0590 PROTEIN"/>
    <property type="match status" value="1"/>
</dbReference>
<feature type="chain" id="PRO_5014894975" description="Mechanosensitive ion channel MscS domain-containing protein" evidence="3">
    <location>
        <begin position="25"/>
        <end position="673"/>
    </location>
</feature>
<organism evidence="5 6">
    <name type="scientific">Sorangium cellulosum</name>
    <name type="common">Polyangium cellulosum</name>
    <dbReference type="NCBI Taxonomy" id="56"/>
    <lineage>
        <taxon>Bacteria</taxon>
        <taxon>Pseudomonadati</taxon>
        <taxon>Myxococcota</taxon>
        <taxon>Polyangia</taxon>
        <taxon>Polyangiales</taxon>
        <taxon>Polyangiaceae</taxon>
        <taxon>Sorangium</taxon>
    </lineage>
</organism>
<name>A0A2L0EX84_SORCE</name>
<feature type="compositionally biased region" description="Low complexity" evidence="1">
    <location>
        <begin position="132"/>
        <end position="150"/>
    </location>
</feature>
<dbReference type="InterPro" id="IPR045275">
    <property type="entry name" value="MscS_archaea/bacteria_type"/>
</dbReference>
<proteinExistence type="predicted"/>
<keyword evidence="2" id="KW-0472">Membrane</keyword>
<dbReference type="EMBL" id="CP012673">
    <property type="protein sequence ID" value="AUX43922.1"/>
    <property type="molecule type" value="Genomic_DNA"/>
</dbReference>
<feature type="transmembrane region" description="Helical" evidence="2">
    <location>
        <begin position="446"/>
        <end position="470"/>
    </location>
</feature>
<sequence length="673" mass="68925">MQRLFPALSVALAGLVSLAGPAFAEPAPPASAPASPPPTRIAPSLRAQVPPQPPAQQPAASVRVAPPSAEVAPAQGVAPPSAAVAPAQEVLPPLPAEVASPQVAPPSAQAAPPQAAPPQAAPPQAAPPQAAPPQAARPQVAPRPVQVAPPQVAPPSVPVAPPAEPTAALAPDGQPPPPVVEQPEARVELLGRTVFAIRVHRGNLSPQERAREAAKVLERAAQQKQIPEVRIDEQAGVAVVYVGESPLVQLGPEDAVAAGSTTVAVHAGAVAATVRDVLAKEHSRNRIAQSVFSFSLLVFSGLIAALLLRKVGELVERARAWVAEHPERLPALRVRGIEMLRPAASQGALSVALGVAGALVRVGIAYIWILFALSLFEATSGYSQRLTGFVLAPVSELMGRIARSVPVLVLAIVATLAVIILVRFVGLFFGSVSRGETSLGWLPSDLAVATGVLVRFGILVAALLLAAPLITGTQEGALTRVGFVVLASAGLASTPIVASVAAGIAVIYGRRLRVGDVADVGGRSGRVRELTLIEARLEDEDGCVVRVPHLLSLFHPTRIRGRPPLVAIEISVDPSADLDRVRELLVKTGAALGSRVRAALVAIDEGGAHFRATMACDGDDVRSRWLTAAAQVLLGAGISLGRAPAPPGAERARRGVVPVGGPVGGPVDRGGAS</sequence>
<feature type="signal peptide" evidence="3">
    <location>
        <begin position="1"/>
        <end position="24"/>
    </location>
</feature>
<dbReference type="PANTHER" id="PTHR30221">
    <property type="entry name" value="SMALL-CONDUCTANCE MECHANOSENSITIVE CHANNEL"/>
    <property type="match status" value="1"/>
</dbReference>
<feature type="transmembrane region" description="Helical" evidence="2">
    <location>
        <begin position="287"/>
        <end position="308"/>
    </location>
</feature>
<feature type="compositionally biased region" description="Pro residues" evidence="1">
    <location>
        <begin position="151"/>
        <end position="164"/>
    </location>
</feature>
<reference evidence="5 6" key="1">
    <citation type="submission" date="2015-09" db="EMBL/GenBank/DDBJ databases">
        <title>Sorangium comparison.</title>
        <authorList>
            <person name="Zaburannyi N."/>
            <person name="Bunk B."/>
            <person name="Overmann J."/>
            <person name="Mueller R."/>
        </authorList>
    </citation>
    <scope>NUCLEOTIDE SEQUENCE [LARGE SCALE GENOMIC DNA]</scope>
    <source>
        <strain evidence="5 6">So ce26</strain>
    </source>
</reference>
<dbReference type="RefSeq" id="WP_234022488.1">
    <property type="nucleotide sequence ID" value="NZ_CP012673.1"/>
</dbReference>
<gene>
    <name evidence="5" type="ORF">SOCE26_053780</name>
</gene>
<feature type="compositionally biased region" description="Pro residues" evidence="1">
    <location>
        <begin position="26"/>
        <end position="40"/>
    </location>
</feature>
<evidence type="ECO:0000313" key="5">
    <source>
        <dbReference type="EMBL" id="AUX43922.1"/>
    </source>
</evidence>
<dbReference type="GO" id="GO:0008381">
    <property type="term" value="F:mechanosensitive monoatomic ion channel activity"/>
    <property type="evidence" value="ECO:0007669"/>
    <property type="project" value="InterPro"/>
</dbReference>
<dbReference type="SUPFAM" id="SSF50182">
    <property type="entry name" value="Sm-like ribonucleoproteins"/>
    <property type="match status" value="1"/>
</dbReference>
<evidence type="ECO:0000256" key="1">
    <source>
        <dbReference type="SAM" id="MobiDB-lite"/>
    </source>
</evidence>
<keyword evidence="2" id="KW-1133">Transmembrane helix</keyword>
<dbReference type="InterPro" id="IPR006685">
    <property type="entry name" value="MscS_channel_2nd"/>
</dbReference>
<feature type="compositionally biased region" description="Pro residues" evidence="1">
    <location>
        <begin position="114"/>
        <end position="131"/>
    </location>
</feature>
<dbReference type="Proteomes" id="UP000238348">
    <property type="component" value="Chromosome"/>
</dbReference>
<evidence type="ECO:0000313" key="6">
    <source>
        <dbReference type="Proteomes" id="UP000238348"/>
    </source>
</evidence>
<dbReference type="InterPro" id="IPR010920">
    <property type="entry name" value="LSM_dom_sf"/>
</dbReference>
<evidence type="ECO:0000256" key="2">
    <source>
        <dbReference type="SAM" id="Phobius"/>
    </source>
</evidence>
<accession>A0A2L0EX84</accession>
<feature type="compositionally biased region" description="Low complexity" evidence="1">
    <location>
        <begin position="57"/>
        <end position="113"/>
    </location>
</feature>